<keyword evidence="1" id="KW-0175">Coiled coil</keyword>
<evidence type="ECO:0000313" key="4">
    <source>
        <dbReference type="Proteomes" id="UP001208771"/>
    </source>
</evidence>
<feature type="region of interest" description="Disordered" evidence="2">
    <location>
        <begin position="1"/>
        <end position="22"/>
    </location>
</feature>
<keyword evidence="4" id="KW-1185">Reference proteome</keyword>
<evidence type="ECO:0000313" key="3">
    <source>
        <dbReference type="EMBL" id="MCX8996795.1"/>
    </source>
</evidence>
<gene>
    <name evidence="3" type="ORF">NOF55_06725</name>
</gene>
<name>A0AAE3MZY7_9HYPH</name>
<comment type="caution">
    <text evidence="3">The sequence shown here is derived from an EMBL/GenBank/DDBJ whole genome shotgun (WGS) entry which is preliminary data.</text>
</comment>
<protein>
    <submittedName>
        <fullName evidence="3">DUF1192 domain-containing protein</fullName>
    </submittedName>
</protein>
<evidence type="ECO:0000256" key="1">
    <source>
        <dbReference type="SAM" id="Coils"/>
    </source>
</evidence>
<proteinExistence type="predicted"/>
<dbReference type="Pfam" id="PF06698">
    <property type="entry name" value="DUF1192"/>
    <property type="match status" value="1"/>
</dbReference>
<feature type="compositionally biased region" description="Basic and acidic residues" evidence="2">
    <location>
        <begin position="8"/>
        <end position="19"/>
    </location>
</feature>
<evidence type="ECO:0000256" key="2">
    <source>
        <dbReference type="SAM" id="MobiDB-lite"/>
    </source>
</evidence>
<dbReference type="InterPro" id="IPR009579">
    <property type="entry name" value="DUF1192"/>
</dbReference>
<sequence length="64" mass="6962">MSIGEEDDRPKGKPAHEIGGDLSALSADELTARIALLRAEIERLEAERARKSAGRTAAESLFKR</sequence>
<reference evidence="3" key="1">
    <citation type="submission" date="2022-07" db="EMBL/GenBank/DDBJ databases">
        <title>Ectorhizobium quercum gen.nov., sp. nov.</title>
        <authorList>
            <person name="Ma T."/>
            <person name="Li Y."/>
        </authorList>
    </citation>
    <scope>NUCLEOTIDE SEQUENCE</scope>
    <source>
        <strain evidence="3">BDR2-2</strain>
    </source>
</reference>
<accession>A0AAE3MZY7</accession>
<feature type="coiled-coil region" evidence="1">
    <location>
        <begin position="27"/>
        <end position="54"/>
    </location>
</feature>
<dbReference type="AlphaFoldDB" id="A0AAE3MZY7"/>
<dbReference type="Proteomes" id="UP001208771">
    <property type="component" value="Unassembled WGS sequence"/>
</dbReference>
<organism evidence="3 4">
    <name type="scientific">Ectorhizobium quercum</name>
    <dbReference type="NCBI Taxonomy" id="2965071"/>
    <lineage>
        <taxon>Bacteria</taxon>
        <taxon>Pseudomonadati</taxon>
        <taxon>Pseudomonadota</taxon>
        <taxon>Alphaproteobacteria</taxon>
        <taxon>Hyphomicrobiales</taxon>
        <taxon>Rhizobiaceae</taxon>
        <taxon>Ectorhizobium</taxon>
    </lineage>
</organism>
<dbReference type="EMBL" id="JANFPI010000002">
    <property type="protein sequence ID" value="MCX8996795.1"/>
    <property type="molecule type" value="Genomic_DNA"/>
</dbReference>